<proteinExistence type="predicted"/>
<dbReference type="AlphaFoldDB" id="A0A2M3ZT14"/>
<sequence length="95" mass="10518">MISVYWTCLLRHCCWLVMLTNVSALYSVSVSSGVSHFWGVTSSIHRRYSGTLATWTAKPPTEAMSSRASVVTIVAVIPHGTRWAMNNTIVCMAIR</sequence>
<keyword evidence="1" id="KW-0732">Signal</keyword>
<reference evidence="2" key="1">
    <citation type="submission" date="2018-01" db="EMBL/GenBank/DDBJ databases">
        <title>An insight into the sialome of Amazonian anophelines.</title>
        <authorList>
            <person name="Ribeiro J.M."/>
            <person name="Scarpassa V."/>
            <person name="Calvo E."/>
        </authorList>
    </citation>
    <scope>NUCLEOTIDE SEQUENCE</scope>
    <source>
        <tissue evidence="2">Salivary glands</tissue>
    </source>
</reference>
<protein>
    <submittedName>
        <fullName evidence="2">Putative secreted peptide</fullName>
    </submittedName>
</protein>
<evidence type="ECO:0000313" key="2">
    <source>
        <dbReference type="EMBL" id="MBW31508.1"/>
    </source>
</evidence>
<dbReference type="EMBL" id="GGFM01010757">
    <property type="protein sequence ID" value="MBW31508.1"/>
    <property type="molecule type" value="Transcribed_RNA"/>
</dbReference>
<evidence type="ECO:0000256" key="1">
    <source>
        <dbReference type="SAM" id="SignalP"/>
    </source>
</evidence>
<feature type="chain" id="PRO_5014604231" evidence="1">
    <location>
        <begin position="25"/>
        <end position="95"/>
    </location>
</feature>
<organism evidence="2">
    <name type="scientific">Anopheles braziliensis</name>
    <dbReference type="NCBI Taxonomy" id="58242"/>
    <lineage>
        <taxon>Eukaryota</taxon>
        <taxon>Metazoa</taxon>
        <taxon>Ecdysozoa</taxon>
        <taxon>Arthropoda</taxon>
        <taxon>Hexapoda</taxon>
        <taxon>Insecta</taxon>
        <taxon>Pterygota</taxon>
        <taxon>Neoptera</taxon>
        <taxon>Endopterygota</taxon>
        <taxon>Diptera</taxon>
        <taxon>Nematocera</taxon>
        <taxon>Culicoidea</taxon>
        <taxon>Culicidae</taxon>
        <taxon>Anophelinae</taxon>
        <taxon>Anopheles</taxon>
    </lineage>
</organism>
<name>A0A2M3ZT14_9DIPT</name>
<accession>A0A2M3ZT14</accession>
<feature type="signal peptide" evidence="1">
    <location>
        <begin position="1"/>
        <end position="24"/>
    </location>
</feature>